<evidence type="ECO:0000256" key="4">
    <source>
        <dbReference type="ARBA" id="ARBA00023136"/>
    </source>
</evidence>
<reference evidence="11 12" key="2">
    <citation type="submission" date="2019-04" db="EMBL/GenBank/DDBJ databases">
        <title>Genome sequencing of Clostridium botulinum Groups I-IV and Clostridium butyricum.</title>
        <authorList>
            <person name="Brunt J."/>
            <person name="Van Vliet A.H.M."/>
            <person name="Stringer S.C."/>
            <person name="Carter A.T."/>
            <person name="Peck M.W."/>
        </authorList>
    </citation>
    <scope>NUCLEOTIDE SEQUENCE [LARGE SCALE GENOMIC DNA]</scope>
    <source>
        <strain evidence="8 12">1605</strain>
        <strain evidence="9 11">CB-K-33E</strain>
    </source>
</reference>
<feature type="domain" description="Sodium/calcium exchanger membrane region" evidence="6">
    <location>
        <begin position="5"/>
        <end position="145"/>
    </location>
</feature>
<evidence type="ECO:0000256" key="2">
    <source>
        <dbReference type="ARBA" id="ARBA00022692"/>
    </source>
</evidence>
<comment type="caution">
    <text evidence="8">The sequence shown here is derived from an EMBL/GenBank/DDBJ whole genome shotgun (WGS) entry which is preliminary data.</text>
</comment>
<feature type="transmembrane region" description="Helical" evidence="5">
    <location>
        <begin position="6"/>
        <end position="24"/>
    </location>
</feature>
<dbReference type="EMBL" id="SGKU01000042">
    <property type="protein sequence ID" value="NFA43546.1"/>
    <property type="molecule type" value="Genomic_DNA"/>
</dbReference>
<feature type="transmembrane region" description="Helical" evidence="5">
    <location>
        <begin position="210"/>
        <end position="233"/>
    </location>
</feature>
<feature type="domain" description="Sodium/calcium exchanger membrane region" evidence="6">
    <location>
        <begin position="177"/>
        <end position="318"/>
    </location>
</feature>
<dbReference type="EMBL" id="SWOV01000039">
    <property type="protein sequence ID" value="NFF88755.1"/>
    <property type="molecule type" value="Genomic_DNA"/>
</dbReference>
<evidence type="ECO:0000313" key="8">
    <source>
        <dbReference type="EMBL" id="NFF88755.1"/>
    </source>
</evidence>
<keyword evidence="4 5" id="KW-0472">Membrane</keyword>
<dbReference type="Pfam" id="PF01699">
    <property type="entry name" value="Na_Ca_ex"/>
    <property type="match status" value="2"/>
</dbReference>
<keyword evidence="2 5" id="KW-0812">Transmembrane</keyword>
<keyword evidence="3 5" id="KW-1133">Transmembrane helix</keyword>
<dbReference type="GO" id="GO:0008273">
    <property type="term" value="F:calcium, potassium:sodium antiporter activity"/>
    <property type="evidence" value="ECO:0007669"/>
    <property type="project" value="TreeGrafter"/>
</dbReference>
<evidence type="ECO:0000313" key="11">
    <source>
        <dbReference type="Proteomes" id="UP000473681"/>
    </source>
</evidence>
<dbReference type="Gene3D" id="1.20.1420.30">
    <property type="entry name" value="NCX, central ion-binding region"/>
    <property type="match status" value="1"/>
</dbReference>
<evidence type="ECO:0000256" key="3">
    <source>
        <dbReference type="ARBA" id="ARBA00022989"/>
    </source>
</evidence>
<evidence type="ECO:0000259" key="6">
    <source>
        <dbReference type="Pfam" id="PF01699"/>
    </source>
</evidence>
<dbReference type="Proteomes" id="UP000472355">
    <property type="component" value="Unassembled WGS sequence"/>
</dbReference>
<dbReference type="AlphaFoldDB" id="A0A0L9Y4N6"/>
<feature type="transmembrane region" description="Helical" evidence="5">
    <location>
        <begin position="103"/>
        <end position="124"/>
    </location>
</feature>
<evidence type="ECO:0000313" key="7">
    <source>
        <dbReference type="EMBL" id="NFA43546.1"/>
    </source>
</evidence>
<gene>
    <name evidence="7" type="ORF">EXM65_13395</name>
    <name evidence="8" type="ORF">FC774_12895</name>
    <name evidence="9" type="ORF">FDB51_17140</name>
</gene>
<evidence type="ECO:0000256" key="1">
    <source>
        <dbReference type="ARBA" id="ARBA00004141"/>
    </source>
</evidence>
<evidence type="ECO:0000313" key="9">
    <source>
        <dbReference type="EMBL" id="NFN36793.1"/>
    </source>
</evidence>
<sequence length="319" mass="34726">MIYLSYAIVASIVVFLSIKAAKYVDLLDKITSLSGAFIGGILLSTVTSLPELLTSISATVWLDNPGLSLGNILGSNLFNLAILSALILFGINSFKKSKISKSHFMITIFLCLIYIVIVLNMFNILNFEVLTINFTSLLILILYGFGLKEMVNDNSDNKSIEVNEVAASIDLTLKQIIIRFIFTSVGLVVFSVLITYITDIISTRLNLGTGFAGALFLGIATSLPEVTSCISLAKIGNFNIAVGNILGSNIFNFLVLFIADVIYMKGNIYLFNDPKTVNLLICGAIGTPLMLFLLKGKKNFTHIISSIGIITCYLLFLIL</sequence>
<reference evidence="7 10" key="1">
    <citation type="submission" date="2019-02" db="EMBL/GenBank/DDBJ databases">
        <title>Genome sequencing of Clostridium botulinum clinical isolates.</title>
        <authorList>
            <person name="Brunt J."/>
            <person name="Van Vliet A.H.M."/>
            <person name="Stringer S.C."/>
            <person name="Grant K.A."/>
            <person name="Carter A.C."/>
            <person name="Peck M.W."/>
        </authorList>
    </citation>
    <scope>NUCLEOTIDE SEQUENCE [LARGE SCALE GENOMIC DNA]</scope>
    <source>
        <strain evidence="7 10">H113700579</strain>
    </source>
</reference>
<dbReference type="EMBL" id="SWVK01000032">
    <property type="protein sequence ID" value="NFN36793.1"/>
    <property type="molecule type" value="Genomic_DNA"/>
</dbReference>
<dbReference type="Proteomes" id="UP000476820">
    <property type="component" value="Unassembled WGS sequence"/>
</dbReference>
<dbReference type="Proteomes" id="UP000473681">
    <property type="component" value="Unassembled WGS sequence"/>
</dbReference>
<feature type="transmembrane region" description="Helical" evidence="5">
    <location>
        <begin position="68"/>
        <end position="91"/>
    </location>
</feature>
<feature type="transmembrane region" description="Helical" evidence="5">
    <location>
        <begin position="300"/>
        <end position="318"/>
    </location>
</feature>
<feature type="transmembrane region" description="Helical" evidence="5">
    <location>
        <begin position="130"/>
        <end position="147"/>
    </location>
</feature>
<dbReference type="GO" id="GO:0006874">
    <property type="term" value="P:intracellular calcium ion homeostasis"/>
    <property type="evidence" value="ECO:0007669"/>
    <property type="project" value="TreeGrafter"/>
</dbReference>
<feature type="transmembrane region" description="Helical" evidence="5">
    <location>
        <begin position="36"/>
        <end position="62"/>
    </location>
</feature>
<evidence type="ECO:0000313" key="12">
    <source>
        <dbReference type="Proteomes" id="UP000476820"/>
    </source>
</evidence>
<accession>A0A0L9Y4N6</accession>
<dbReference type="InterPro" id="IPR004481">
    <property type="entry name" value="K/Na/Ca-exchanger"/>
</dbReference>
<comment type="subcellular location">
    <subcellularLocation>
        <location evidence="1">Membrane</location>
        <topology evidence="1">Multi-pass membrane protein</topology>
    </subcellularLocation>
</comment>
<dbReference type="InterPro" id="IPR044880">
    <property type="entry name" value="NCX_ion-bd_dom_sf"/>
</dbReference>
<protein>
    <submittedName>
        <fullName evidence="8">Cation transporter</fullName>
    </submittedName>
</protein>
<feature type="transmembrane region" description="Helical" evidence="5">
    <location>
        <begin position="276"/>
        <end position="293"/>
    </location>
</feature>
<dbReference type="PANTHER" id="PTHR10846">
    <property type="entry name" value="SODIUM/POTASSIUM/CALCIUM EXCHANGER"/>
    <property type="match status" value="1"/>
</dbReference>
<name>A0A0L9Y4N6_CLOBO</name>
<feature type="transmembrane region" description="Helical" evidence="5">
    <location>
        <begin position="245"/>
        <end position="264"/>
    </location>
</feature>
<dbReference type="GO" id="GO:0005262">
    <property type="term" value="F:calcium channel activity"/>
    <property type="evidence" value="ECO:0007669"/>
    <property type="project" value="TreeGrafter"/>
</dbReference>
<proteinExistence type="predicted"/>
<evidence type="ECO:0000256" key="5">
    <source>
        <dbReference type="SAM" id="Phobius"/>
    </source>
</evidence>
<dbReference type="PANTHER" id="PTHR10846:SF8">
    <property type="entry name" value="INNER MEMBRANE PROTEIN YRBG"/>
    <property type="match status" value="1"/>
</dbReference>
<organism evidence="8 12">
    <name type="scientific">Clostridium botulinum</name>
    <dbReference type="NCBI Taxonomy" id="1491"/>
    <lineage>
        <taxon>Bacteria</taxon>
        <taxon>Bacillati</taxon>
        <taxon>Bacillota</taxon>
        <taxon>Clostridia</taxon>
        <taxon>Eubacteriales</taxon>
        <taxon>Clostridiaceae</taxon>
        <taxon>Clostridium</taxon>
    </lineage>
</organism>
<dbReference type="OrthoDB" id="9794225at2"/>
<feature type="transmembrane region" description="Helical" evidence="5">
    <location>
        <begin position="176"/>
        <end position="198"/>
    </location>
</feature>
<dbReference type="GO" id="GO:0005886">
    <property type="term" value="C:plasma membrane"/>
    <property type="evidence" value="ECO:0007669"/>
    <property type="project" value="TreeGrafter"/>
</dbReference>
<dbReference type="RefSeq" id="WP_012450603.1">
    <property type="nucleotide sequence ID" value="NZ_CP010520.1"/>
</dbReference>
<dbReference type="InterPro" id="IPR004837">
    <property type="entry name" value="NaCa_Exmemb"/>
</dbReference>
<evidence type="ECO:0000313" key="10">
    <source>
        <dbReference type="Proteomes" id="UP000472355"/>
    </source>
</evidence>